<dbReference type="Gene3D" id="3.40.50.1820">
    <property type="entry name" value="alpha/beta hydrolase"/>
    <property type="match status" value="1"/>
</dbReference>
<evidence type="ECO:0000256" key="2">
    <source>
        <dbReference type="ARBA" id="ARBA00022801"/>
    </source>
</evidence>
<dbReference type="InterPro" id="IPR016715">
    <property type="entry name" value="PAF_acetylhydro_eukaryote"/>
</dbReference>
<dbReference type="Pfam" id="PF03403">
    <property type="entry name" value="PAF-AH_p_II"/>
    <property type="match status" value="1"/>
</dbReference>
<gene>
    <name evidence="6" type="ORF">GQ43DRAFT_433539</name>
</gene>
<evidence type="ECO:0000313" key="6">
    <source>
        <dbReference type="EMBL" id="KAF2199288.1"/>
    </source>
</evidence>
<evidence type="ECO:0000256" key="1">
    <source>
        <dbReference type="ARBA" id="ARBA00013201"/>
    </source>
</evidence>
<evidence type="ECO:0000256" key="5">
    <source>
        <dbReference type="PIRSR" id="PIRSR018169-1"/>
    </source>
</evidence>
<feature type="active site" description="Charge relay system" evidence="5">
    <location>
        <position position="358"/>
    </location>
</feature>
<dbReference type="EMBL" id="ML994085">
    <property type="protein sequence ID" value="KAF2199288.1"/>
    <property type="molecule type" value="Genomic_DNA"/>
</dbReference>
<dbReference type="EC" id="3.1.1.47" evidence="1"/>
<comment type="caution">
    <text evidence="6">The sequence shown here is derived from an EMBL/GenBank/DDBJ whole genome shotgun (WGS) entry which is preliminary data.</text>
</comment>
<proteinExistence type="predicted"/>
<feature type="active site" description="Nucleophile" evidence="5">
    <location>
        <position position="270"/>
    </location>
</feature>
<name>A0A9P4JMP4_9PLEO</name>
<dbReference type="OrthoDB" id="2363873at2759"/>
<dbReference type="GO" id="GO:0003847">
    <property type="term" value="F:1-alkyl-2-acetylglycerophosphocholine esterase activity"/>
    <property type="evidence" value="ECO:0007669"/>
    <property type="project" value="UniProtKB-EC"/>
</dbReference>
<dbReference type="PIRSF" id="PIRSF018169">
    <property type="entry name" value="PAF_acetylhydrolase"/>
    <property type="match status" value="1"/>
</dbReference>
<feature type="non-terminal residue" evidence="6">
    <location>
        <position position="1"/>
    </location>
</feature>
<evidence type="ECO:0000313" key="7">
    <source>
        <dbReference type="Proteomes" id="UP000799536"/>
    </source>
</evidence>
<protein>
    <recommendedName>
        <fullName evidence="1">1-alkyl-2-acetylglycerophosphocholine esterase</fullName>
        <ecNumber evidence="1">3.1.1.47</ecNumber>
    </recommendedName>
</protein>
<evidence type="ECO:0000256" key="4">
    <source>
        <dbReference type="ARBA" id="ARBA00023098"/>
    </source>
</evidence>
<keyword evidence="7" id="KW-1185">Reference proteome</keyword>
<reference evidence="6" key="1">
    <citation type="journal article" date="2020" name="Stud. Mycol.">
        <title>101 Dothideomycetes genomes: a test case for predicting lifestyles and emergence of pathogens.</title>
        <authorList>
            <person name="Haridas S."/>
            <person name="Albert R."/>
            <person name="Binder M."/>
            <person name="Bloem J."/>
            <person name="Labutti K."/>
            <person name="Salamov A."/>
            <person name="Andreopoulos B."/>
            <person name="Baker S."/>
            <person name="Barry K."/>
            <person name="Bills G."/>
            <person name="Bluhm B."/>
            <person name="Cannon C."/>
            <person name="Castanera R."/>
            <person name="Culley D."/>
            <person name="Daum C."/>
            <person name="Ezra D."/>
            <person name="Gonzalez J."/>
            <person name="Henrissat B."/>
            <person name="Kuo A."/>
            <person name="Liang C."/>
            <person name="Lipzen A."/>
            <person name="Lutzoni F."/>
            <person name="Magnuson J."/>
            <person name="Mondo S."/>
            <person name="Nolan M."/>
            <person name="Ohm R."/>
            <person name="Pangilinan J."/>
            <person name="Park H.-J."/>
            <person name="Ramirez L."/>
            <person name="Alfaro M."/>
            <person name="Sun H."/>
            <person name="Tritt A."/>
            <person name="Yoshinaga Y."/>
            <person name="Zwiers L.-H."/>
            <person name="Turgeon B."/>
            <person name="Goodwin S."/>
            <person name="Spatafora J."/>
            <person name="Crous P."/>
            <person name="Grigoriev I."/>
        </authorList>
    </citation>
    <scope>NUCLEOTIDE SEQUENCE</scope>
    <source>
        <strain evidence="6">ATCC 74209</strain>
    </source>
</reference>
<sequence length="459" mass="49797">FDTLAVTLYYPTRPHDTSAHPKHPLTEQYEARLWLPRPVSLIGTGYARIASVYFKPGQWLFSFGMWALAGRTTIPGFVDTPLLPVPEEKLLVDQSGGAKQKIGTVTGGTFDANFSGVTLEHDVEDDEEGEKEIGKGTLPCIIFSHGMEGMSQSYSNYLGSLASRGFVVAAIEHRDGSGPGSIVNLPGKQKRRVWHIKPEDLSPEMEVEELKVAQLGFREAEIIETARLFGRLNDGHGKVITNLKPHAKSSSLPSFHNRLDVSAITMIGHSYGATGALQAGKPSITKALPLNGVIALDPGKESGPLNHDIDVPTLVFQSGEWTSKQMEFYGQGWHFDVVKKLVKGLDKGWFMTLLGTAHPSITDAPLIVPAITKLALGTTLDPLVALKEYVDVTVRFLNFVRNGERKGMLKAEVTSPNGPFGEGGMEGIRAKAAAGREGGKWGVHVVPKVVVPHGEKEKL</sequence>
<dbReference type="GO" id="GO:0016042">
    <property type="term" value="P:lipid catabolic process"/>
    <property type="evidence" value="ECO:0007669"/>
    <property type="project" value="UniProtKB-KW"/>
</dbReference>
<dbReference type="Proteomes" id="UP000799536">
    <property type="component" value="Unassembled WGS sequence"/>
</dbReference>
<dbReference type="PANTHER" id="PTHR10272">
    <property type="entry name" value="PLATELET-ACTIVATING FACTOR ACETYLHYDROLASE"/>
    <property type="match status" value="1"/>
</dbReference>
<keyword evidence="2" id="KW-0378">Hydrolase</keyword>
<dbReference type="SUPFAM" id="SSF53474">
    <property type="entry name" value="alpha/beta-Hydrolases"/>
    <property type="match status" value="1"/>
</dbReference>
<organism evidence="6 7">
    <name type="scientific">Delitschia confertaspora ATCC 74209</name>
    <dbReference type="NCBI Taxonomy" id="1513339"/>
    <lineage>
        <taxon>Eukaryota</taxon>
        <taxon>Fungi</taxon>
        <taxon>Dikarya</taxon>
        <taxon>Ascomycota</taxon>
        <taxon>Pezizomycotina</taxon>
        <taxon>Dothideomycetes</taxon>
        <taxon>Pleosporomycetidae</taxon>
        <taxon>Pleosporales</taxon>
        <taxon>Delitschiaceae</taxon>
        <taxon>Delitschia</taxon>
    </lineage>
</organism>
<evidence type="ECO:0000256" key="3">
    <source>
        <dbReference type="ARBA" id="ARBA00022963"/>
    </source>
</evidence>
<dbReference type="PANTHER" id="PTHR10272:SF11">
    <property type="entry name" value="PHOSPHOLIPASE-RELATED"/>
    <property type="match status" value="1"/>
</dbReference>
<dbReference type="AlphaFoldDB" id="A0A9P4JMP4"/>
<dbReference type="InterPro" id="IPR029058">
    <property type="entry name" value="AB_hydrolase_fold"/>
</dbReference>
<keyword evidence="4" id="KW-0443">Lipid metabolism</keyword>
<feature type="active site" description="Charge relay system" evidence="5">
    <location>
        <position position="297"/>
    </location>
</feature>
<accession>A0A9P4JMP4</accession>
<keyword evidence="3" id="KW-0442">Lipid degradation</keyword>